<dbReference type="Pfam" id="PF02018">
    <property type="entry name" value="CBM_4_9"/>
    <property type="match status" value="1"/>
</dbReference>
<dbReference type="Pfam" id="PF04231">
    <property type="entry name" value="Endonuclease_1"/>
    <property type="match status" value="1"/>
</dbReference>
<dbReference type="Proteomes" id="UP000029994">
    <property type="component" value="Unassembled WGS sequence"/>
</dbReference>
<evidence type="ECO:0000313" key="7">
    <source>
        <dbReference type="Proteomes" id="UP000029994"/>
    </source>
</evidence>
<feature type="chain" id="PRO_5001950629" evidence="4">
    <location>
        <begin position="22"/>
        <end position="546"/>
    </location>
</feature>
<gene>
    <name evidence="6" type="ORF">EA26_09615</name>
</gene>
<dbReference type="SUPFAM" id="SSF49785">
    <property type="entry name" value="Galactose-binding domain-like"/>
    <property type="match status" value="1"/>
</dbReference>
<comment type="caution">
    <text evidence="6">The sequence shown here is derived from an EMBL/GenBank/DDBJ whole genome shotgun (WGS) entry which is preliminary data.</text>
</comment>
<dbReference type="InterPro" id="IPR003305">
    <property type="entry name" value="CenC_carb-bd"/>
</dbReference>
<comment type="similarity">
    <text evidence="1">Belongs to the EndA/NucM nuclease family.</text>
</comment>
<dbReference type="GeneID" id="43683441"/>
<evidence type="ECO:0000256" key="3">
    <source>
        <dbReference type="ARBA" id="ARBA00022801"/>
    </source>
</evidence>
<evidence type="ECO:0000256" key="2">
    <source>
        <dbReference type="ARBA" id="ARBA00022722"/>
    </source>
</evidence>
<dbReference type="GO" id="GO:0004519">
    <property type="term" value="F:endonuclease activity"/>
    <property type="evidence" value="ECO:0007669"/>
    <property type="project" value="UniProtKB-KW"/>
</dbReference>
<dbReference type="STRING" id="29495.EA26_09615"/>
<evidence type="ECO:0000313" key="6">
    <source>
        <dbReference type="EMBL" id="KGK11552.1"/>
    </source>
</evidence>
<proteinExistence type="inferred from homology"/>
<dbReference type="SUPFAM" id="SSF54060">
    <property type="entry name" value="His-Me finger endonucleases"/>
    <property type="match status" value="1"/>
</dbReference>
<keyword evidence="6" id="KW-0255">Endonuclease</keyword>
<dbReference type="PANTHER" id="PTHR33607:SF2">
    <property type="entry name" value="ENDONUCLEASE-1"/>
    <property type="match status" value="1"/>
</dbReference>
<dbReference type="eggNOG" id="COG2356">
    <property type="taxonomic scope" value="Bacteria"/>
</dbReference>
<reference evidence="6 7" key="1">
    <citation type="submission" date="2014-04" db="EMBL/GenBank/DDBJ databases">
        <title>Genome sequencing of Vibrio navarrensis strains.</title>
        <authorList>
            <person name="Gladney L.M."/>
            <person name="Katz L.S."/>
            <person name="Marino-Ramirez L."/>
            <person name="Jordan I.K."/>
        </authorList>
    </citation>
    <scope>NUCLEOTIDE SEQUENCE [LARGE SCALE GENOMIC DNA]</scope>
    <source>
        <strain evidence="6 7">ATCC 51183</strain>
    </source>
</reference>
<dbReference type="InterPro" id="IPR007346">
    <property type="entry name" value="Endonuclease-I"/>
</dbReference>
<dbReference type="PANTHER" id="PTHR33607">
    <property type="entry name" value="ENDONUCLEASE-1"/>
    <property type="match status" value="1"/>
</dbReference>
<sequence>MLNRIMTLSALTLLSTSAAYAQVTNGDFESWTNNTPNGWTTIDSGIALSQSSSVFKSGKLAAAIAVNTGTQSETDFTQLVQVEQGKTYQFSVSLYHTEGKVKARLIVDGYQGYSNNGLVNQWQDLTFAYTATATKEIAVGLRFYDMTGFDGSETVYIDNFQPTETTTTPTEPTSCANTTATLTLITDQYASETSWLLKDKSGSSLFSGSGYDNSSSNTIEMCLADGEYTFEINDTYGDGICCSVGNGSYSLVANGSTLASGAEFGKSQATTFTLGNSTPTDPTDPTEPPVLGEYYKAAESKTGFALKTALYNIIANHNSQGYNAIWNLAKVADLDLYYEQDGSILDMYSEKPASADGAQFTKVTDQCGQYSKEGDCYNREHSFPKSWFGGTIEPMNSDGHHIFATDGYVNAKRSNWPFGEVGSASYVSGNGSKLGTASATLGYNGTVFEPIDEFKGDFARAYFYMATRYENAIANWEGNTSNSDAILDGTNSTVFEPWMLNMLKSWHSADPVSQKERDRNQAVFEFQGNRNPFIDHPEFVSAIWGN</sequence>
<feature type="domain" description="CBM-cenC" evidence="5">
    <location>
        <begin position="22"/>
        <end position="136"/>
    </location>
</feature>
<keyword evidence="7" id="KW-1185">Reference proteome</keyword>
<evidence type="ECO:0000256" key="1">
    <source>
        <dbReference type="ARBA" id="ARBA00006429"/>
    </source>
</evidence>
<evidence type="ECO:0000259" key="5">
    <source>
        <dbReference type="Pfam" id="PF02018"/>
    </source>
</evidence>
<dbReference type="InterPro" id="IPR044925">
    <property type="entry name" value="His-Me_finger_sf"/>
</dbReference>
<keyword evidence="2" id="KW-0540">Nuclease</keyword>
<evidence type="ECO:0000256" key="4">
    <source>
        <dbReference type="SAM" id="SignalP"/>
    </source>
</evidence>
<keyword evidence="4" id="KW-0732">Signal</keyword>
<dbReference type="EMBL" id="JMCG01000001">
    <property type="protein sequence ID" value="KGK11552.1"/>
    <property type="molecule type" value="Genomic_DNA"/>
</dbReference>
<dbReference type="InterPro" id="IPR008979">
    <property type="entry name" value="Galactose-bd-like_sf"/>
</dbReference>
<dbReference type="AlphaFoldDB" id="A0A099LW84"/>
<dbReference type="RefSeq" id="WP_039427064.1">
    <property type="nucleotide sequence ID" value="NZ_CP061844.1"/>
</dbReference>
<dbReference type="Gene3D" id="2.60.120.260">
    <property type="entry name" value="Galactose-binding domain-like"/>
    <property type="match status" value="1"/>
</dbReference>
<feature type="signal peptide" evidence="4">
    <location>
        <begin position="1"/>
        <end position="21"/>
    </location>
</feature>
<name>A0A099LW84_9VIBR</name>
<keyword evidence="3" id="KW-0378">Hydrolase</keyword>
<dbReference type="GO" id="GO:0016798">
    <property type="term" value="F:hydrolase activity, acting on glycosyl bonds"/>
    <property type="evidence" value="ECO:0007669"/>
    <property type="project" value="InterPro"/>
</dbReference>
<organism evidence="6 7">
    <name type="scientific">Vibrio navarrensis</name>
    <dbReference type="NCBI Taxonomy" id="29495"/>
    <lineage>
        <taxon>Bacteria</taxon>
        <taxon>Pseudomonadati</taxon>
        <taxon>Pseudomonadota</taxon>
        <taxon>Gammaproteobacteria</taxon>
        <taxon>Vibrionales</taxon>
        <taxon>Vibrionaceae</taxon>
        <taxon>Vibrio</taxon>
    </lineage>
</organism>
<accession>A0A099LW84</accession>
<protein>
    <submittedName>
        <fullName evidence="6">Endonuclease I</fullName>
    </submittedName>
</protein>